<dbReference type="PANTHER" id="PTHR42659:SF2">
    <property type="entry name" value="XANTHINE DEHYDROGENASE SUBUNIT C-RELATED"/>
    <property type="match status" value="1"/>
</dbReference>
<dbReference type="PANTHER" id="PTHR42659">
    <property type="entry name" value="XANTHINE DEHYDROGENASE SUBUNIT C-RELATED"/>
    <property type="match status" value="1"/>
</dbReference>
<evidence type="ECO:0000313" key="6">
    <source>
        <dbReference type="EMBL" id="MBM7851532.1"/>
    </source>
</evidence>
<evidence type="ECO:0000313" key="7">
    <source>
        <dbReference type="Proteomes" id="UP000758856"/>
    </source>
</evidence>
<organism evidence="5 8">
    <name type="scientific">Methylopila capsulata</name>
    <dbReference type="NCBI Taxonomy" id="61654"/>
    <lineage>
        <taxon>Bacteria</taxon>
        <taxon>Pseudomonadati</taxon>
        <taxon>Pseudomonadota</taxon>
        <taxon>Alphaproteobacteria</taxon>
        <taxon>Hyphomicrobiales</taxon>
        <taxon>Methylopilaceae</taxon>
        <taxon>Methylopila</taxon>
    </lineage>
</organism>
<accession>A0A9W6ISN6</accession>
<evidence type="ECO:0000256" key="3">
    <source>
        <dbReference type="ARBA" id="ARBA00023002"/>
    </source>
</evidence>
<dbReference type="InterPro" id="IPR016167">
    <property type="entry name" value="FAD-bd_PCMH_sub1"/>
</dbReference>
<keyword evidence="2" id="KW-0274">FAD</keyword>
<dbReference type="AlphaFoldDB" id="A0A9W6ISN6"/>
<dbReference type="EMBL" id="JAFBCY010000002">
    <property type="protein sequence ID" value="MBM7851532.1"/>
    <property type="molecule type" value="Genomic_DNA"/>
</dbReference>
<comment type="caution">
    <text evidence="5">The sequence shown here is derived from an EMBL/GenBank/DDBJ whole genome shotgun (WGS) entry which is preliminary data.</text>
</comment>
<reference evidence="5" key="1">
    <citation type="journal article" date="2014" name="Int. J. Syst. Evol. Microbiol.">
        <title>Complete genome sequence of Corynebacterium casei LMG S-19264T (=DSM 44701T), isolated from a smear-ripened cheese.</title>
        <authorList>
            <consortium name="US DOE Joint Genome Institute (JGI-PGF)"/>
            <person name="Walter F."/>
            <person name="Albersmeier A."/>
            <person name="Kalinowski J."/>
            <person name="Ruckert C."/>
        </authorList>
    </citation>
    <scope>NUCLEOTIDE SEQUENCE</scope>
    <source>
        <strain evidence="5">VKM B-1606</strain>
    </source>
</reference>
<gene>
    <name evidence="5" type="primary">cutM</name>
    <name evidence="5" type="ORF">GCM10008170_06090</name>
    <name evidence="6" type="ORF">JOD31_001757</name>
</gene>
<dbReference type="InterPro" id="IPR016166">
    <property type="entry name" value="FAD-bd_PCMH"/>
</dbReference>
<dbReference type="InterPro" id="IPR016169">
    <property type="entry name" value="FAD-bd_PCMH_sub2"/>
</dbReference>
<name>A0A9W6ISN6_9HYPH</name>
<dbReference type="InterPro" id="IPR051312">
    <property type="entry name" value="Diverse_Substr_Oxidored"/>
</dbReference>
<proteinExistence type="predicted"/>
<keyword evidence="1" id="KW-0285">Flavoprotein</keyword>
<evidence type="ECO:0000256" key="1">
    <source>
        <dbReference type="ARBA" id="ARBA00022630"/>
    </source>
</evidence>
<protein>
    <submittedName>
        <fullName evidence="5">Carbon monoxide dehydrogenase</fullName>
    </submittedName>
    <submittedName>
        <fullName evidence="6">Carbon-monoxide dehydrogenase medium subunit</fullName>
        <ecNumber evidence="6">1.2.7.4</ecNumber>
    </submittedName>
</protein>
<dbReference type="InterPro" id="IPR002346">
    <property type="entry name" value="Mopterin_DH_FAD-bd"/>
</dbReference>
<sequence>MKPARFALERPRDLAAALALLAQTPGAAKVMAGGQSLGPMLNLRLAEPELIVDVSGVAELRHAGRDGDAIVYGCCVTHADIEDGRAPDVGPNVMARVASGIAYRAVRNRGTIGGSLAHADPAADWLSSLSALGAEVEIAGPSGRRRLTLPAFVTGALSTALAADEILVGVRVPVMNPSSRFGYVKHCRKVGEFAHAIGAVLIDPETATGRAVFGAVEAPPVVVDDARVLFGGRIRPAFAADFDAPAADGALARAGMADAVDRHIHVEVLRRAAAQAYALLGSPSRPDVRSAA</sequence>
<evidence type="ECO:0000313" key="5">
    <source>
        <dbReference type="EMBL" id="GLK54590.1"/>
    </source>
</evidence>
<keyword evidence="3 6" id="KW-0560">Oxidoreductase</keyword>
<dbReference type="EMBL" id="BSFF01000001">
    <property type="protein sequence ID" value="GLK54590.1"/>
    <property type="molecule type" value="Genomic_DNA"/>
</dbReference>
<dbReference type="GO" id="GO:0071949">
    <property type="term" value="F:FAD binding"/>
    <property type="evidence" value="ECO:0007669"/>
    <property type="project" value="InterPro"/>
</dbReference>
<dbReference type="RefSeq" id="WP_204949955.1">
    <property type="nucleotide sequence ID" value="NZ_BSFF01000001.1"/>
</dbReference>
<dbReference type="GO" id="GO:0043885">
    <property type="term" value="F:anaerobic carbon-monoxide dehydrogenase activity"/>
    <property type="evidence" value="ECO:0007669"/>
    <property type="project" value="UniProtKB-EC"/>
</dbReference>
<evidence type="ECO:0000313" key="8">
    <source>
        <dbReference type="Proteomes" id="UP001143400"/>
    </source>
</evidence>
<dbReference type="InterPro" id="IPR036318">
    <property type="entry name" value="FAD-bd_PCMH-like_sf"/>
</dbReference>
<dbReference type="PROSITE" id="PS51387">
    <property type="entry name" value="FAD_PCMH"/>
    <property type="match status" value="1"/>
</dbReference>
<evidence type="ECO:0000256" key="2">
    <source>
        <dbReference type="ARBA" id="ARBA00022827"/>
    </source>
</evidence>
<dbReference type="SUPFAM" id="SSF56176">
    <property type="entry name" value="FAD-binding/transporter-associated domain-like"/>
    <property type="match status" value="1"/>
</dbReference>
<dbReference type="Gene3D" id="3.30.465.10">
    <property type="match status" value="1"/>
</dbReference>
<feature type="domain" description="FAD-binding PCMH-type" evidence="4">
    <location>
        <begin position="1"/>
        <end position="177"/>
    </location>
</feature>
<dbReference type="EC" id="1.2.7.4" evidence="6"/>
<dbReference type="Pfam" id="PF00941">
    <property type="entry name" value="FAD_binding_5"/>
    <property type="match status" value="1"/>
</dbReference>
<reference evidence="6 7" key="2">
    <citation type="submission" date="2021-01" db="EMBL/GenBank/DDBJ databases">
        <title>Genomic Encyclopedia of Type Strains, Phase IV (KMG-IV): sequencing the most valuable type-strain genomes for metagenomic binning, comparative biology and taxonomic classification.</title>
        <authorList>
            <person name="Goeker M."/>
        </authorList>
    </citation>
    <scope>NUCLEOTIDE SEQUENCE [LARGE SCALE GENOMIC DNA]</scope>
    <source>
        <strain evidence="6 7">DSM 6130</strain>
    </source>
</reference>
<dbReference type="Gene3D" id="3.30.43.10">
    <property type="entry name" value="Uridine Diphospho-n-acetylenolpyruvylglucosamine Reductase, domain 2"/>
    <property type="match status" value="1"/>
</dbReference>
<evidence type="ECO:0000259" key="4">
    <source>
        <dbReference type="PROSITE" id="PS51387"/>
    </source>
</evidence>
<keyword evidence="7" id="KW-1185">Reference proteome</keyword>
<dbReference type="Proteomes" id="UP000758856">
    <property type="component" value="Unassembled WGS sequence"/>
</dbReference>
<reference evidence="5" key="3">
    <citation type="submission" date="2023-01" db="EMBL/GenBank/DDBJ databases">
        <authorList>
            <person name="Sun Q."/>
            <person name="Evtushenko L."/>
        </authorList>
    </citation>
    <scope>NUCLEOTIDE SEQUENCE</scope>
    <source>
        <strain evidence="5">VKM B-1606</strain>
    </source>
</reference>
<dbReference type="Proteomes" id="UP001143400">
    <property type="component" value="Unassembled WGS sequence"/>
</dbReference>